<organism evidence="2 3">
    <name type="scientific">Eumeta variegata</name>
    <name type="common">Bagworm moth</name>
    <name type="synonym">Eumeta japonica</name>
    <dbReference type="NCBI Taxonomy" id="151549"/>
    <lineage>
        <taxon>Eukaryota</taxon>
        <taxon>Metazoa</taxon>
        <taxon>Ecdysozoa</taxon>
        <taxon>Arthropoda</taxon>
        <taxon>Hexapoda</taxon>
        <taxon>Insecta</taxon>
        <taxon>Pterygota</taxon>
        <taxon>Neoptera</taxon>
        <taxon>Endopterygota</taxon>
        <taxon>Lepidoptera</taxon>
        <taxon>Glossata</taxon>
        <taxon>Ditrysia</taxon>
        <taxon>Tineoidea</taxon>
        <taxon>Psychidae</taxon>
        <taxon>Oiketicinae</taxon>
        <taxon>Eumeta</taxon>
    </lineage>
</organism>
<evidence type="ECO:0000313" key="3">
    <source>
        <dbReference type="Proteomes" id="UP000299102"/>
    </source>
</evidence>
<gene>
    <name evidence="2" type="ORF">EVAR_38179_1</name>
</gene>
<accession>A0A4C1WE63</accession>
<dbReference type="EMBL" id="BGZK01000544">
    <property type="protein sequence ID" value="GBP49411.1"/>
    <property type="molecule type" value="Genomic_DNA"/>
</dbReference>
<dbReference type="Proteomes" id="UP000299102">
    <property type="component" value="Unassembled WGS sequence"/>
</dbReference>
<reference evidence="2 3" key="1">
    <citation type="journal article" date="2019" name="Commun. Biol.">
        <title>The bagworm genome reveals a unique fibroin gene that provides high tensile strength.</title>
        <authorList>
            <person name="Kono N."/>
            <person name="Nakamura H."/>
            <person name="Ohtoshi R."/>
            <person name="Tomita M."/>
            <person name="Numata K."/>
            <person name="Arakawa K."/>
        </authorList>
    </citation>
    <scope>NUCLEOTIDE SEQUENCE [LARGE SCALE GENOMIC DNA]</scope>
</reference>
<feature type="compositionally biased region" description="Basic residues" evidence="1">
    <location>
        <begin position="12"/>
        <end position="22"/>
    </location>
</feature>
<comment type="caution">
    <text evidence="2">The sequence shown here is derived from an EMBL/GenBank/DDBJ whole genome shotgun (WGS) entry which is preliminary data.</text>
</comment>
<protein>
    <submittedName>
        <fullName evidence="2">Uncharacterized protein</fullName>
    </submittedName>
</protein>
<evidence type="ECO:0000256" key="1">
    <source>
        <dbReference type="SAM" id="MobiDB-lite"/>
    </source>
</evidence>
<dbReference type="AlphaFoldDB" id="A0A4C1WE63"/>
<keyword evidence="3" id="KW-1185">Reference proteome</keyword>
<name>A0A4C1WE63_EUMVA</name>
<proteinExistence type="predicted"/>
<evidence type="ECO:0000313" key="2">
    <source>
        <dbReference type="EMBL" id="GBP49411.1"/>
    </source>
</evidence>
<feature type="region of interest" description="Disordered" evidence="1">
    <location>
        <begin position="1"/>
        <end position="28"/>
    </location>
</feature>
<sequence length="101" mass="11909">MRRGNAYDNQVRRRRAGTRRRSRADSGVRVSRVMNASRLRRRKSARIVLQRWPPIHTELHTDSYRQTRAAIKTPAKPCPTACRVRFRSQYGHIRVINAQSR</sequence>